<keyword evidence="4" id="KW-0732">Signal</keyword>
<gene>
    <name evidence="5" type="ORF">OCH7691_01589</name>
</gene>
<protein>
    <recommendedName>
        <fullName evidence="7">DUF2937 domain-containing protein</fullName>
    </recommendedName>
</protein>
<feature type="coiled-coil region" evidence="1">
    <location>
        <begin position="63"/>
        <end position="90"/>
    </location>
</feature>
<evidence type="ECO:0000313" key="6">
    <source>
        <dbReference type="Proteomes" id="UP000193200"/>
    </source>
</evidence>
<dbReference type="Pfam" id="PF11157">
    <property type="entry name" value="DUF2937"/>
    <property type="match status" value="1"/>
</dbReference>
<proteinExistence type="predicted"/>
<feature type="region of interest" description="Disordered" evidence="2">
    <location>
        <begin position="151"/>
        <end position="203"/>
    </location>
</feature>
<evidence type="ECO:0008006" key="7">
    <source>
        <dbReference type="Google" id="ProtNLM"/>
    </source>
</evidence>
<evidence type="ECO:0000256" key="1">
    <source>
        <dbReference type="SAM" id="Coils"/>
    </source>
</evidence>
<keyword evidence="3" id="KW-0472">Membrane</keyword>
<dbReference type="InParanoid" id="A0A1Y5SFP2"/>
<dbReference type="InterPro" id="IPR022584">
    <property type="entry name" value="DUF2937"/>
</dbReference>
<keyword evidence="6" id="KW-1185">Reference proteome</keyword>
<reference evidence="5 6" key="1">
    <citation type="submission" date="2017-03" db="EMBL/GenBank/DDBJ databases">
        <authorList>
            <person name="Afonso C.L."/>
            <person name="Miller P.J."/>
            <person name="Scott M.A."/>
            <person name="Spackman E."/>
            <person name="Goraichik I."/>
            <person name="Dimitrov K.M."/>
            <person name="Suarez D.L."/>
            <person name="Swayne D.E."/>
        </authorList>
    </citation>
    <scope>NUCLEOTIDE SEQUENCE [LARGE SCALE GENOMIC DNA]</scope>
    <source>
        <strain evidence="5 6">CECT 7691</strain>
    </source>
</reference>
<dbReference type="EMBL" id="FWFR01000001">
    <property type="protein sequence ID" value="SLN38522.1"/>
    <property type="molecule type" value="Genomic_DNA"/>
</dbReference>
<evidence type="ECO:0000313" key="5">
    <source>
        <dbReference type="EMBL" id="SLN38522.1"/>
    </source>
</evidence>
<evidence type="ECO:0000256" key="4">
    <source>
        <dbReference type="SAM" id="SignalP"/>
    </source>
</evidence>
<keyword evidence="3" id="KW-0812">Transmembrane</keyword>
<dbReference type="Proteomes" id="UP000193200">
    <property type="component" value="Unassembled WGS sequence"/>
</dbReference>
<accession>A0A1Y5SFP2</accession>
<name>A0A1Y5SFP2_9PROT</name>
<dbReference type="RefSeq" id="WP_085882792.1">
    <property type="nucleotide sequence ID" value="NZ_FWFR01000001.1"/>
</dbReference>
<keyword evidence="3" id="KW-1133">Transmembrane helix</keyword>
<evidence type="ECO:0000256" key="3">
    <source>
        <dbReference type="SAM" id="Phobius"/>
    </source>
</evidence>
<keyword evidence="1" id="KW-0175">Coiled coil</keyword>
<organism evidence="5 6">
    <name type="scientific">Oceanibacterium hippocampi</name>
    <dbReference type="NCBI Taxonomy" id="745714"/>
    <lineage>
        <taxon>Bacteria</taxon>
        <taxon>Pseudomonadati</taxon>
        <taxon>Pseudomonadota</taxon>
        <taxon>Alphaproteobacteria</taxon>
        <taxon>Sneathiellales</taxon>
        <taxon>Sneathiellaceae</taxon>
        <taxon>Oceanibacterium</taxon>
    </lineage>
</organism>
<feature type="transmembrane region" description="Helical" evidence="3">
    <location>
        <begin position="126"/>
        <end position="145"/>
    </location>
</feature>
<sequence length="203" mass="22033">MRWLLRKFDALLGTFVAALFGIATSQAQAFVDAYLQRLGGHLDEARLAYARDKLIWVEAKLELAAQTRLAEAAEARIAGLAEALARIEDAPPLIQPLYLARHMDRDIALAAANHFQPALPLDLESLVYGAAGIVLGWLVYSLVTAPIRLLGRPRRDPPAASQRRSAKNPPPAASPRYRRPPTLARPAADTSAHGRAPTPGSRP</sequence>
<evidence type="ECO:0000256" key="2">
    <source>
        <dbReference type="SAM" id="MobiDB-lite"/>
    </source>
</evidence>
<feature type="chain" id="PRO_5013300415" description="DUF2937 domain-containing protein" evidence="4">
    <location>
        <begin position="30"/>
        <end position="203"/>
    </location>
</feature>
<feature type="signal peptide" evidence="4">
    <location>
        <begin position="1"/>
        <end position="29"/>
    </location>
</feature>
<dbReference type="AlphaFoldDB" id="A0A1Y5SFP2"/>